<name>A0A949K8V8_9FIRM</name>
<evidence type="ECO:0000313" key="2">
    <source>
        <dbReference type="Proteomes" id="UP000712157"/>
    </source>
</evidence>
<dbReference type="CDD" id="cd09117">
    <property type="entry name" value="PLDc_Bfil_DEXD_like"/>
    <property type="match status" value="1"/>
</dbReference>
<dbReference type="Gene3D" id="3.30.870.10">
    <property type="entry name" value="Endonuclease Chain A"/>
    <property type="match status" value="1"/>
</dbReference>
<protein>
    <submittedName>
        <fullName evidence="1">Phospholipase D family protein</fullName>
    </submittedName>
</protein>
<dbReference type="EMBL" id="JAHQCW010000061">
    <property type="protein sequence ID" value="MBU9739468.1"/>
    <property type="molecule type" value="Genomic_DNA"/>
</dbReference>
<dbReference type="AlphaFoldDB" id="A0A949K8V8"/>
<dbReference type="Proteomes" id="UP000712157">
    <property type="component" value="Unassembled WGS sequence"/>
</dbReference>
<reference evidence="1" key="1">
    <citation type="submission" date="2021-06" db="EMBL/GenBank/DDBJ databases">
        <title>Description of novel taxa of the family Lachnospiraceae.</title>
        <authorList>
            <person name="Chaplin A.V."/>
            <person name="Sokolova S.R."/>
            <person name="Pikina A.P."/>
            <person name="Korzhanova M."/>
            <person name="Belova V."/>
            <person name="Korostin D."/>
            <person name="Efimov B.A."/>
        </authorList>
    </citation>
    <scope>NUCLEOTIDE SEQUENCE</scope>
    <source>
        <strain evidence="1">ASD5720</strain>
    </source>
</reference>
<evidence type="ECO:0000313" key="1">
    <source>
        <dbReference type="EMBL" id="MBU9739468.1"/>
    </source>
</evidence>
<keyword evidence="2" id="KW-1185">Reference proteome</keyword>
<comment type="caution">
    <text evidence="1">The sequence shown here is derived from an EMBL/GenBank/DDBJ whole genome shotgun (WGS) entry which is preliminary data.</text>
</comment>
<accession>A0A949K8V8</accession>
<proteinExistence type="predicted"/>
<gene>
    <name evidence="1" type="ORF">KTH89_23315</name>
</gene>
<sequence length="411" mass="45743">MIMLNQPFNGQLGEILIDKMAGSYNKLTILSAFAKNSGVLRLKPALEQFKSAGGRIEAFIGVDAHGTSYEAVLNLFELCDELYIVHSESPSTTFHSKVYMLSNDIPEKWIAGGSNNLTGGGLWTNFESATYFDVTQETENCVNELENLIIRYKDPAYDCSKLITAKEDIDELLAEDYLRSEMRIQMTARTEGQRRPANTANQQVRLFGTQNGIRLPRLTQQPTGTVIRNRRGQADVQAIMPIIANNDSERMWFETRSLTGGSRNILDLSKLGTVTSGTAAGTRYETDTESIILGGVAFFDVDPEDTETEKTITVNYNGIDYEECVIKFPTGDRSNGSWRLQLKGKSSTGQKIHTVGGTEWLRFKIVVFEKIRTDYYGISVLDEDQLAQLESQSRVVATNGSAVDSKKYGLL</sequence>
<organism evidence="1 2">
    <name type="scientific">Diplocloster agilis</name>
    <dbReference type="NCBI Taxonomy" id="2850323"/>
    <lineage>
        <taxon>Bacteria</taxon>
        <taxon>Bacillati</taxon>
        <taxon>Bacillota</taxon>
        <taxon>Clostridia</taxon>
        <taxon>Lachnospirales</taxon>
        <taxon>Lachnospiraceae</taxon>
        <taxon>Diplocloster</taxon>
    </lineage>
</organism>
<dbReference type="RefSeq" id="WP_238723292.1">
    <property type="nucleotide sequence ID" value="NZ_JAHQCW010000061.1"/>
</dbReference>